<comment type="caution">
    <text evidence="8">The sequence shown here is derived from an EMBL/GenBank/DDBJ whole genome shotgun (WGS) entry which is preliminary data.</text>
</comment>
<dbReference type="InterPro" id="IPR000600">
    <property type="entry name" value="ROK"/>
</dbReference>
<dbReference type="GO" id="GO:0046872">
    <property type="term" value="F:metal ion binding"/>
    <property type="evidence" value="ECO:0007669"/>
    <property type="project" value="UniProtKB-KW"/>
</dbReference>
<sequence length="291" mass="31314">MLYGAIEAGGTKVLCGVGKRSGEMLDYVSIPTRSPQDTLPEVIAFFRAHPVKRLGVASFGPLDLDPKHATYGCLTNTPKIAWRGVNWYRLLTEGLKIPVTVETDVNAAILAEHAWGSAISVHTALYVTVGTGIGGGAMVAGRPLHGLMHPEMGHIGVHRLPEDVFPGLCPAHEDCLEGMASGPALSQRWDMSPACLPTTHRGWAWEADYLAQALATYIYVLSPQRIVLGGGVMQHIPLFPAIRQRVTELLKGYIKRPELDKMDTYIVPASLAPLTGLYGGLRLAISSESSG</sequence>
<comment type="catalytic activity">
    <reaction evidence="7">
        <text>D-fructose + ATP = D-fructose 6-phosphate + ADP + H(+)</text>
        <dbReference type="Rhea" id="RHEA:16125"/>
        <dbReference type="ChEBI" id="CHEBI:15378"/>
        <dbReference type="ChEBI" id="CHEBI:30616"/>
        <dbReference type="ChEBI" id="CHEBI:37721"/>
        <dbReference type="ChEBI" id="CHEBI:61527"/>
        <dbReference type="ChEBI" id="CHEBI:456216"/>
        <dbReference type="EC" id="2.7.1.4"/>
    </reaction>
</comment>
<evidence type="ECO:0000256" key="1">
    <source>
        <dbReference type="ARBA" id="ARBA00001946"/>
    </source>
</evidence>
<comment type="cofactor">
    <cofactor evidence="1">
        <name>Mg(2+)</name>
        <dbReference type="ChEBI" id="CHEBI:18420"/>
    </cofactor>
</comment>
<dbReference type="Gene3D" id="3.30.420.40">
    <property type="match status" value="2"/>
</dbReference>
<evidence type="ECO:0000256" key="7">
    <source>
        <dbReference type="ARBA" id="ARBA00048451"/>
    </source>
</evidence>
<keyword evidence="8" id="KW-0418">Kinase</keyword>
<comment type="similarity">
    <text evidence="2">Belongs to the ROK (NagC/XylR) family.</text>
</comment>
<gene>
    <name evidence="8" type="ORF">C7B43_08130</name>
</gene>
<evidence type="ECO:0000256" key="4">
    <source>
        <dbReference type="ARBA" id="ARBA00022833"/>
    </source>
</evidence>
<dbReference type="Pfam" id="PF00480">
    <property type="entry name" value="ROK"/>
    <property type="match status" value="1"/>
</dbReference>
<reference evidence="8 9" key="1">
    <citation type="journal article" date="2014" name="BMC Genomics">
        <title>Comparison of environmental and isolate Sulfobacillus genomes reveals diverse carbon, sulfur, nitrogen, and hydrogen metabolisms.</title>
        <authorList>
            <person name="Justice N.B."/>
            <person name="Norman A."/>
            <person name="Brown C.T."/>
            <person name="Singh A."/>
            <person name="Thomas B.C."/>
            <person name="Banfield J.F."/>
        </authorList>
    </citation>
    <scope>NUCLEOTIDE SEQUENCE [LARGE SCALE GENOMIC DNA]</scope>
    <source>
        <strain evidence="8">AMDSBA1</strain>
    </source>
</reference>
<dbReference type="PROSITE" id="PS01125">
    <property type="entry name" value="ROK"/>
    <property type="match status" value="1"/>
</dbReference>
<dbReference type="CDD" id="cd24067">
    <property type="entry name" value="ASKHA_NBD_ROK_BsFRK-like"/>
    <property type="match status" value="1"/>
</dbReference>
<keyword evidence="4" id="KW-0862">Zinc</keyword>
<dbReference type="EMBL" id="PXYT01000015">
    <property type="protein sequence ID" value="PSR29629.1"/>
    <property type="molecule type" value="Genomic_DNA"/>
</dbReference>
<dbReference type="InterPro" id="IPR049874">
    <property type="entry name" value="ROK_cs"/>
</dbReference>
<proteinExistence type="inferred from homology"/>
<accession>A0A2T2X562</accession>
<dbReference type="InterPro" id="IPR043129">
    <property type="entry name" value="ATPase_NBD"/>
</dbReference>
<dbReference type="Proteomes" id="UP000242699">
    <property type="component" value="Unassembled WGS sequence"/>
</dbReference>
<keyword evidence="3" id="KW-0479">Metal-binding</keyword>
<dbReference type="EC" id="2.7.1.4" evidence="6"/>
<evidence type="ECO:0000256" key="3">
    <source>
        <dbReference type="ARBA" id="ARBA00022723"/>
    </source>
</evidence>
<evidence type="ECO:0000313" key="9">
    <source>
        <dbReference type="Proteomes" id="UP000242699"/>
    </source>
</evidence>
<name>A0A2T2X562_9FIRM</name>
<evidence type="ECO:0000256" key="2">
    <source>
        <dbReference type="ARBA" id="ARBA00006479"/>
    </source>
</evidence>
<evidence type="ECO:0000256" key="6">
    <source>
        <dbReference type="ARBA" id="ARBA00038887"/>
    </source>
</evidence>
<dbReference type="GO" id="GO:0008865">
    <property type="term" value="F:fructokinase activity"/>
    <property type="evidence" value="ECO:0007669"/>
    <property type="project" value="UniProtKB-EC"/>
</dbReference>
<dbReference type="InterPro" id="IPR051804">
    <property type="entry name" value="Carb_Metab_Reg_Kinase/Isom"/>
</dbReference>
<protein>
    <recommendedName>
        <fullName evidence="6">fructokinase</fullName>
        <ecNumber evidence="6">2.7.1.4</ecNumber>
    </recommendedName>
</protein>
<evidence type="ECO:0000256" key="5">
    <source>
        <dbReference type="ARBA" id="ARBA00022842"/>
    </source>
</evidence>
<dbReference type="PANTHER" id="PTHR42742">
    <property type="entry name" value="TRANSCRIPTIONAL REPRESSOR MPRA"/>
    <property type="match status" value="1"/>
</dbReference>
<dbReference type="PANTHER" id="PTHR42742:SF3">
    <property type="entry name" value="FRUCTOKINASE"/>
    <property type="match status" value="1"/>
</dbReference>
<keyword evidence="8" id="KW-0808">Transferase</keyword>
<keyword evidence="5" id="KW-0460">Magnesium</keyword>
<dbReference type="SUPFAM" id="SSF53067">
    <property type="entry name" value="Actin-like ATPase domain"/>
    <property type="match status" value="1"/>
</dbReference>
<dbReference type="AlphaFoldDB" id="A0A2T2X562"/>
<evidence type="ECO:0000313" key="8">
    <source>
        <dbReference type="EMBL" id="PSR29629.1"/>
    </source>
</evidence>
<organism evidence="8 9">
    <name type="scientific">Sulfobacillus benefaciens</name>
    <dbReference type="NCBI Taxonomy" id="453960"/>
    <lineage>
        <taxon>Bacteria</taxon>
        <taxon>Bacillati</taxon>
        <taxon>Bacillota</taxon>
        <taxon>Clostridia</taxon>
        <taxon>Eubacteriales</taxon>
        <taxon>Clostridiales Family XVII. Incertae Sedis</taxon>
        <taxon>Sulfobacillus</taxon>
    </lineage>
</organism>